<dbReference type="GO" id="GO:0006508">
    <property type="term" value="P:proteolysis"/>
    <property type="evidence" value="ECO:0007669"/>
    <property type="project" value="UniProtKB-KW"/>
</dbReference>
<evidence type="ECO:0000313" key="9">
    <source>
        <dbReference type="EMBL" id="TRL78001.1"/>
    </source>
</evidence>
<dbReference type="GO" id="GO:0004222">
    <property type="term" value="F:metalloendopeptidase activity"/>
    <property type="evidence" value="ECO:0007669"/>
    <property type="project" value="UniProtKB-UniRule"/>
</dbReference>
<evidence type="ECO:0000259" key="7">
    <source>
        <dbReference type="Pfam" id="PF01432"/>
    </source>
</evidence>
<dbReference type="NCBIfam" id="TIGR00181">
    <property type="entry name" value="pepF"/>
    <property type="match status" value="1"/>
</dbReference>
<evidence type="ECO:0000259" key="8">
    <source>
        <dbReference type="Pfam" id="PF08439"/>
    </source>
</evidence>
<dbReference type="Pfam" id="PF08439">
    <property type="entry name" value="Peptidase_M3_N"/>
    <property type="match status" value="1"/>
</dbReference>
<dbReference type="AlphaFoldDB" id="A0AB38PD94"/>
<dbReference type="Gene3D" id="1.20.140.70">
    <property type="entry name" value="Oligopeptidase f, N-terminal domain"/>
    <property type="match status" value="1"/>
</dbReference>
<feature type="domain" description="Oligopeptidase F N-terminal" evidence="8">
    <location>
        <begin position="117"/>
        <end position="186"/>
    </location>
</feature>
<dbReference type="RefSeq" id="WP_107611392.1">
    <property type="nucleotide sequence ID" value="NZ_JAHCOB010000002.1"/>
</dbReference>
<keyword evidence="1 6" id="KW-0645">Protease</keyword>
<gene>
    <name evidence="9" type="primary">pepF</name>
    <name evidence="9" type="ORF">FNL11_04575</name>
</gene>
<evidence type="ECO:0000256" key="4">
    <source>
        <dbReference type="ARBA" id="ARBA00022833"/>
    </source>
</evidence>
<dbReference type="EMBL" id="VJMP01000003">
    <property type="protein sequence ID" value="TRL78001.1"/>
    <property type="molecule type" value="Genomic_DNA"/>
</dbReference>
<comment type="similarity">
    <text evidence="6">Belongs to the peptidase M3B family.</text>
</comment>
<evidence type="ECO:0000256" key="1">
    <source>
        <dbReference type="ARBA" id="ARBA00022670"/>
    </source>
</evidence>
<evidence type="ECO:0000256" key="2">
    <source>
        <dbReference type="ARBA" id="ARBA00022723"/>
    </source>
</evidence>
<dbReference type="Proteomes" id="UP000316594">
    <property type="component" value="Unassembled WGS sequence"/>
</dbReference>
<reference evidence="9 10" key="1">
    <citation type="submission" date="2019-07" db="EMBL/GenBank/DDBJ databases">
        <title>Genome Sequencing and Assembly of Staphylococcus haemolyticus SDA2.</title>
        <authorList>
            <person name="Emmons C.B."/>
            <person name="Park C."/>
            <person name="Sevigny J.L."/>
            <person name="Andam C."/>
        </authorList>
    </citation>
    <scope>NUCLEOTIDE SEQUENCE [LARGE SCALE GENOMIC DNA]</scope>
    <source>
        <strain evidence="9 10">SDA2</strain>
    </source>
</reference>
<dbReference type="InterPro" id="IPR013647">
    <property type="entry name" value="OligopepF_N_dom"/>
</dbReference>
<keyword evidence="4 6" id="KW-0862">Zinc</keyword>
<protein>
    <recommendedName>
        <fullName evidence="6">Oligopeptidase F</fullName>
        <ecNumber evidence="6">3.4.24.-</ecNumber>
    </recommendedName>
</protein>
<dbReference type="GO" id="GO:0006518">
    <property type="term" value="P:peptide metabolic process"/>
    <property type="evidence" value="ECO:0007669"/>
    <property type="project" value="TreeGrafter"/>
</dbReference>
<comment type="caution">
    <text evidence="9">The sequence shown here is derived from an EMBL/GenBank/DDBJ whole genome shotgun (WGS) entry which is preliminary data.</text>
</comment>
<dbReference type="InterPro" id="IPR045090">
    <property type="entry name" value="Pept_M3A_M3B"/>
</dbReference>
<evidence type="ECO:0000256" key="6">
    <source>
        <dbReference type="RuleBase" id="RU368091"/>
    </source>
</evidence>
<dbReference type="Gene3D" id="1.10.287.830">
    <property type="entry name" value="putative peptidase helix hairpin domain like"/>
    <property type="match status" value="1"/>
</dbReference>
<evidence type="ECO:0000313" key="10">
    <source>
        <dbReference type="Proteomes" id="UP000316594"/>
    </source>
</evidence>
<evidence type="ECO:0000256" key="3">
    <source>
        <dbReference type="ARBA" id="ARBA00022801"/>
    </source>
</evidence>
<dbReference type="PANTHER" id="PTHR11804">
    <property type="entry name" value="PROTEASE M3 THIMET OLIGOPEPTIDASE-RELATED"/>
    <property type="match status" value="1"/>
</dbReference>
<dbReference type="InterPro" id="IPR042088">
    <property type="entry name" value="OligoPept_F_C"/>
</dbReference>
<organism evidence="9 10">
    <name type="scientific">Staphylococcus haemolyticus</name>
    <dbReference type="NCBI Taxonomy" id="1283"/>
    <lineage>
        <taxon>Bacteria</taxon>
        <taxon>Bacillati</taxon>
        <taxon>Bacillota</taxon>
        <taxon>Bacilli</taxon>
        <taxon>Bacillales</taxon>
        <taxon>Staphylococcaceae</taxon>
        <taxon>Staphylococcus</taxon>
    </lineage>
</organism>
<comment type="cofactor">
    <cofactor evidence="6">
        <name>Zn(2+)</name>
        <dbReference type="ChEBI" id="CHEBI:29105"/>
    </cofactor>
    <text evidence="6">Binds 1 zinc ion.</text>
</comment>
<dbReference type="Pfam" id="PF01432">
    <property type="entry name" value="Peptidase_M3"/>
    <property type="match status" value="1"/>
</dbReference>
<accession>A0AB38PD94</accession>
<dbReference type="InterPro" id="IPR001567">
    <property type="entry name" value="Pept_M3A_M3B_dom"/>
</dbReference>
<sequence>MSQQLTREEQERKYPNDTWDLTTIFKNDEAFEEALKEVEGYLGKEEQFKGHLADSADTLYDALALEDEIGTKLEKVYVYAHLKQDQDTSNDKYTGFESRAHQLIIKISSAWSFLVPEILQIDEDKLQSFIETNDNLKRYEFDLKLINEKRPHILDAEQEKLLTEAQDALSTPSNVYGMFSNADLEFEDAVDKNGEKHPLTQGTFIKYLESDDRELRQSAYNNLYKAYGAYNNTLGSTLAGEVKKNVFNARTHNYKTARERALSNNHIPEEVYDNLVKTVHKYLPLLHRYTKLRKELLAVDELKMYDLYTPMVKDVKFEMPYEEAKEWMLKALEPMGEEYLDVVKEGLNNRWVDVYENKGKRSGAYSSGAHLTNPFILLNWSDTVSDLYTLIHEFGHSAHSYFSRKHQPSNSSDYSIFVAEVASTCNEALLSDYMDKHLDDERRLLLLNQELERFRATLFRQTMFAEFEHKIHQIEEAGEPLTATRMNDEYAKLNKQYFGDVVETDDNISKEWSRIPHFYMNYYVYQYATGYSAAQSLSHQILTEGKPAVERYINEFLKKGSSNYPIEILKNAGVDMTSPEPIEQACEVFEQKLDAFEKLMKA</sequence>
<name>A0AB38PD94_STAHA</name>
<dbReference type="CDD" id="cd09608">
    <property type="entry name" value="M3B_PepF"/>
    <property type="match status" value="1"/>
</dbReference>
<feature type="domain" description="Peptidase M3A/M3B catalytic" evidence="7">
    <location>
        <begin position="207"/>
        <end position="587"/>
    </location>
</feature>
<dbReference type="InterPro" id="IPR004438">
    <property type="entry name" value="Peptidase_M3B"/>
</dbReference>
<proteinExistence type="inferred from homology"/>
<keyword evidence="2 6" id="KW-0479">Metal-binding</keyword>
<dbReference type="SUPFAM" id="SSF55486">
    <property type="entry name" value="Metalloproteases ('zincins'), catalytic domain"/>
    <property type="match status" value="1"/>
</dbReference>
<keyword evidence="5 6" id="KW-0482">Metalloprotease</keyword>
<keyword evidence="3 6" id="KW-0378">Hydrolase</keyword>
<dbReference type="Gene3D" id="1.10.1370.20">
    <property type="entry name" value="Oligoendopeptidase f, C-terminal domain"/>
    <property type="match status" value="1"/>
</dbReference>
<comment type="function">
    <text evidence="6">Has oligopeptidase activity and degrades a variety of small bioactive peptides.</text>
</comment>
<evidence type="ECO:0000256" key="5">
    <source>
        <dbReference type="ARBA" id="ARBA00023049"/>
    </source>
</evidence>
<dbReference type="GO" id="GO:0046872">
    <property type="term" value="F:metal ion binding"/>
    <property type="evidence" value="ECO:0007669"/>
    <property type="project" value="UniProtKB-UniRule"/>
</dbReference>
<dbReference type="EC" id="3.4.24.-" evidence="6"/>
<dbReference type="PANTHER" id="PTHR11804:SF84">
    <property type="entry name" value="SACCHAROLYSIN"/>
    <property type="match status" value="1"/>
</dbReference>